<feature type="compositionally biased region" description="Basic and acidic residues" evidence="10">
    <location>
        <begin position="1888"/>
        <end position="1905"/>
    </location>
</feature>
<keyword evidence="8" id="KW-0966">Cell projection</keyword>
<protein>
    <recommendedName>
        <fullName evidence="13">Cilia- and flagella-associated protein 43</fullName>
    </recommendedName>
</protein>
<evidence type="ECO:0000256" key="7">
    <source>
        <dbReference type="ARBA" id="ARBA00023212"/>
    </source>
</evidence>
<feature type="coiled-coil region" evidence="9">
    <location>
        <begin position="2012"/>
        <end position="2039"/>
    </location>
</feature>
<dbReference type="VEuPathDB" id="ToxoDB:TGME49_277930"/>
<feature type="coiled-coil region" evidence="9">
    <location>
        <begin position="1531"/>
        <end position="1569"/>
    </location>
</feature>
<evidence type="ECO:0000256" key="9">
    <source>
        <dbReference type="SAM" id="Coils"/>
    </source>
</evidence>
<evidence type="ECO:0008006" key="13">
    <source>
        <dbReference type="Google" id="ProtNLM"/>
    </source>
</evidence>
<dbReference type="EMBL" id="JAAUHK010000197">
    <property type="protein sequence ID" value="KAF4638974.1"/>
    <property type="molecule type" value="Genomic_DNA"/>
</dbReference>
<sequence>MEAESPTGEARETSDTSRRFSTVVYLEETVRSPVQFLDSRTLCSLTGNALSLRDVETGQQSLVSFTRENSSQIHASITLNRPHGLPSGSRPEVGSEEKPEAANSSRDARDRPEPESFSASVPGQRSDSLHGLYGSLSALESEANTHKKTRKSVPVQLLPSFAACERQSLVACVGRGETGNPGSRNQIFLVKKESVQTRDREGRYTVKALQCAKNKQLATGEVYALAFSACGGRLYCLSLCLATKQGDHVETAFPSALDFESQDLSCSPHSRKEALELIAKCGLSAAVALTVYDTATDEEIAQTEIPVSGLGRPRELSVCPVNPNLVAHWSSKTLQFVQVFATGDKNEAVFHVVDAIGEEANCFIVSFAWFSLSLKKSEKDMRCCCAASRTGLGFVFHLAEEKGVTTPKLLWTFRTSSTVTSLLFSEPYLVTCHEDLSVLFSKCNSEFTVPFDDSQNRTAPETPFSEVAEDSCPSLRVLRVVTAERRKRLLLLADEVLLESSLPCVSEDSASVVPKRSSQSEASRKTSSKSAQPEGRGGEIAQLANIRLQTKLLGLCSHDPLVGVVVRDVPGKASAPGVEDFEVTTATSTGLIRTCSLHLPSFWENKESLRQSTCLLRSQIFLPTRLSCICTAEHAALGSAILAGSEGGVVRCLNLANSELVKEIKVAEEPIRGLAVCPEVVENHEGSSLLLLGALISEDTLAFLRVTCEGSSLSSSTFQDLVVLGTLAVPKALGLHTQVAAGCTCWSDANRGRPRRNRLSLHAEADEMRVMLRKDLAWIQHPEASLSASTRWLLACGNILRLEEPPLNVLFFVAAPSRSSLPRNEDLSDTCLLRAAKLDVCPACLCVVAKGIYVGTALGEIVCFDFVQLWNDTTRHTDLDALIRSPPASPLCCIAVASSLLRSLASPSVSSASLPPPAVAPLAADTCLLLATSAHSRVHAVSVPRLPQREIDSGGDESSMANSVAKDAATSTEKAPPSETEGRTRKNLLCRVLWTRDLCGDAGGTDISVTSAVAFPLQDDVRFLVATIAGRDGLLIWKSSLSGQESKSDSSSSAAQTPCGLACEVHRTPPIAWVQPSPSPLETRAARKYLGCGDASMELWKPDPAVEAHMTSKETSHENVQDSQESREAVAAEMRKIREALAVLVAENETRSSAESLPREAFCLDEEEREKIAGDAAREKQRLWQEHQLHALAFEALRDRLIEKFWKQLKRHGRVLASLADGNPELVRDFSVSHVPVEQAKIDKKVCFLRKLEKREKAWLRKVEVADKSLLQMKVEEPLLLTPWLDRMQEEYISHAWVERDSQAPYSASGATTATEGALEQTGGLFSEDDPRFQHVKELRSLLYPPLQVLSMSRRRLQSCLLNQVASALRDAFNQMFDAVAMDKKRTVEQINQRAKLASAIAAELKCAQKVAAYTSPACEDPEALLKVTEEDVLSELGFVPSWLSSGENNEEGKKEDSNACIDEASARGLQQMMDGQLNSKRDMNVLEIKLEKEGWMEEVKPEDMTETQKKKVAEFERQTTQLAALQEAYRKKQEGNLLRVKEEIRDLRQKFQDKFKRLQDQRRQVETEILKEELYSIRHCVWVNSSIDRANSLDDLLRELSDCSRQTKRTTEEVAKVRERCEQLETQHRNAQQTEKEIVASLKACLHHAQFPPETYNALMAIFRQKRKQSQNRRSTSISSSSERRNDALQEDESCRGGARRSPDIPEDTAVPEGVDETFLRKVLQARQDKREAESRLSAISASLEKSRRYLSCMQQRQQQEASLEASFVERISEARRELEMMEMDVKLLIEIKQGRVEVSSPAPVNMYEDACIVHKEAIERCNEAILAIGKQKLDILEMIKEFRRKIVMVEWEKQVLDAEARELEEKTKDVHMLRVTKEIQKYLAADADKKERRSQEGVGKEATPKVPAESTVTENSGKVSGQLHTNAEQEGMIRRNSQLDVLDKKIRELRQDIKKKTCENAALEKLASDLQQDVAYGQKIKQLREKPLGLLLRTSSLIAGNNKKTSLQYVRRLQHAARRHTDEIDELREELNRLRARTIPMFESAV</sequence>
<dbReference type="GO" id="GO:0060271">
    <property type="term" value="P:cilium assembly"/>
    <property type="evidence" value="ECO:0007669"/>
    <property type="project" value="TreeGrafter"/>
</dbReference>
<keyword evidence="7" id="KW-0206">Cytoskeleton</keyword>
<evidence type="ECO:0000256" key="4">
    <source>
        <dbReference type="ARBA" id="ARBA00022574"/>
    </source>
</evidence>
<organism evidence="11 12">
    <name type="scientific">Toxoplasma gondii</name>
    <dbReference type="NCBI Taxonomy" id="5811"/>
    <lineage>
        <taxon>Eukaryota</taxon>
        <taxon>Sar</taxon>
        <taxon>Alveolata</taxon>
        <taxon>Apicomplexa</taxon>
        <taxon>Conoidasida</taxon>
        <taxon>Coccidia</taxon>
        <taxon>Eucoccidiorida</taxon>
        <taxon>Eimeriorina</taxon>
        <taxon>Sarcocystidae</taxon>
        <taxon>Toxoplasma</taxon>
    </lineage>
</organism>
<dbReference type="PANTHER" id="PTHR14885:SF1">
    <property type="entry name" value="CILIA- AND FLAGELLA-ASSOCIATED PROTEIN 43"/>
    <property type="match status" value="1"/>
</dbReference>
<feature type="compositionally biased region" description="Polar residues" evidence="10">
    <location>
        <begin position="1912"/>
        <end position="1930"/>
    </location>
</feature>
<dbReference type="Pfam" id="PF25828">
    <property type="entry name" value="CC_Cfap43"/>
    <property type="match status" value="2"/>
</dbReference>
<keyword evidence="5" id="KW-0677">Repeat</keyword>
<feature type="region of interest" description="Disordered" evidence="10">
    <location>
        <begin position="78"/>
        <end position="127"/>
    </location>
</feature>
<dbReference type="Proteomes" id="UP000557509">
    <property type="component" value="Unassembled WGS sequence"/>
</dbReference>
<accession>A0A7J6JW55</accession>
<feature type="compositionally biased region" description="Low complexity" evidence="10">
    <location>
        <begin position="1673"/>
        <end position="1682"/>
    </location>
</feature>
<evidence type="ECO:0000256" key="2">
    <source>
        <dbReference type="ARBA" id="ARBA00004245"/>
    </source>
</evidence>
<feature type="region of interest" description="Disordered" evidence="10">
    <location>
        <begin position="513"/>
        <end position="536"/>
    </location>
</feature>
<reference evidence="11 12" key="1">
    <citation type="submission" date="2020-03" db="EMBL/GenBank/DDBJ databases">
        <title>Genome sequence of Toxoplasma gondii RH-88 strain.</title>
        <authorList>
            <person name="Lorenzi H.A."/>
            <person name="Venepally P."/>
            <person name="Rozenberg A."/>
            <person name="Sibley D."/>
        </authorList>
    </citation>
    <scope>NUCLEOTIDE SEQUENCE [LARGE SCALE GENOMIC DNA]</scope>
    <source>
        <strain evidence="11 12">RH-88</strain>
    </source>
</reference>
<evidence type="ECO:0000313" key="11">
    <source>
        <dbReference type="EMBL" id="KAF4638974.1"/>
    </source>
</evidence>
<evidence type="ECO:0000256" key="3">
    <source>
        <dbReference type="ARBA" id="ARBA00022490"/>
    </source>
</evidence>
<gene>
    <name evidence="11" type="ORF">TGRH88_065830</name>
</gene>
<proteinExistence type="predicted"/>
<dbReference type="PANTHER" id="PTHR14885">
    <property type="entry name" value="CILIA- AND FLAGELLA-ASSOCIATED PROTEIN 43-RELATED"/>
    <property type="match status" value="1"/>
</dbReference>
<evidence type="ECO:0000256" key="10">
    <source>
        <dbReference type="SAM" id="MobiDB-lite"/>
    </source>
</evidence>
<feature type="compositionally biased region" description="Polar residues" evidence="10">
    <location>
        <begin position="117"/>
        <end position="126"/>
    </location>
</feature>
<feature type="compositionally biased region" description="Basic and acidic residues" evidence="10">
    <location>
        <begin position="93"/>
        <end position="114"/>
    </location>
</feature>
<keyword evidence="4" id="KW-0853">WD repeat</keyword>
<comment type="subcellular location">
    <subcellularLocation>
        <location evidence="1">Cell projection</location>
        <location evidence="1">Cilium</location>
    </subcellularLocation>
    <subcellularLocation>
        <location evidence="2">Cytoplasm</location>
        <location evidence="2">Cytoskeleton</location>
    </subcellularLocation>
</comment>
<evidence type="ECO:0000256" key="8">
    <source>
        <dbReference type="ARBA" id="ARBA00023273"/>
    </source>
</evidence>
<feature type="coiled-coil region" evidence="9">
    <location>
        <begin position="1941"/>
        <end position="1975"/>
    </location>
</feature>
<feature type="region of interest" description="Disordered" evidence="10">
    <location>
        <begin position="1888"/>
        <end position="1934"/>
    </location>
</feature>
<evidence type="ECO:0000256" key="6">
    <source>
        <dbReference type="ARBA" id="ARBA00023054"/>
    </source>
</evidence>
<keyword evidence="12" id="KW-1185">Reference proteome</keyword>
<dbReference type="InterPro" id="IPR036322">
    <property type="entry name" value="WD40_repeat_dom_sf"/>
</dbReference>
<dbReference type="SMR" id="A0A7J6JW55"/>
<dbReference type="SUPFAM" id="SSF50978">
    <property type="entry name" value="WD40 repeat-like"/>
    <property type="match status" value="1"/>
</dbReference>
<feature type="region of interest" description="Disordered" evidence="10">
    <location>
        <begin position="947"/>
        <end position="982"/>
    </location>
</feature>
<evidence type="ECO:0000256" key="1">
    <source>
        <dbReference type="ARBA" id="ARBA00004138"/>
    </source>
</evidence>
<feature type="coiled-coil region" evidence="9">
    <location>
        <begin position="1594"/>
        <end position="1635"/>
    </location>
</feature>
<evidence type="ECO:0000313" key="12">
    <source>
        <dbReference type="Proteomes" id="UP000557509"/>
    </source>
</evidence>
<dbReference type="GO" id="GO:0005930">
    <property type="term" value="C:axoneme"/>
    <property type="evidence" value="ECO:0007669"/>
    <property type="project" value="TreeGrafter"/>
</dbReference>
<feature type="region of interest" description="Disordered" evidence="10">
    <location>
        <begin position="1667"/>
        <end position="1714"/>
    </location>
</feature>
<evidence type="ECO:0000256" key="5">
    <source>
        <dbReference type="ARBA" id="ARBA00022737"/>
    </source>
</evidence>
<name>A0A7J6JW55_TOXGO</name>
<keyword evidence="6 9" id="KW-0175">Coiled coil</keyword>
<comment type="caution">
    <text evidence="11">The sequence shown here is derived from an EMBL/GenBank/DDBJ whole genome shotgun (WGS) entry which is preliminary data.</text>
</comment>
<keyword evidence="3" id="KW-0963">Cytoplasm</keyword>